<reference evidence="1 2" key="1">
    <citation type="submission" date="2019-06" db="EMBL/GenBank/DDBJ databases">
        <title>Martelella lutilitoris sp. nov., isolated from a tidal mudflat.</title>
        <authorList>
            <person name="Kim Y.-J."/>
        </authorList>
    </citation>
    <scope>NUCLEOTIDE SEQUENCE [LARGE SCALE GENOMIC DNA]</scope>
    <source>
        <strain evidence="1 2">GH2-6</strain>
    </source>
</reference>
<comment type="caution">
    <text evidence="1">The sequence shown here is derived from an EMBL/GenBank/DDBJ whole genome shotgun (WGS) entry which is preliminary data.</text>
</comment>
<dbReference type="AlphaFoldDB" id="A0A5C4JM92"/>
<keyword evidence="2" id="KW-1185">Reference proteome</keyword>
<sequence length="64" mass="7536">MKLFLQMARLHEVSALWALNVQSRIFSRFLVQNDAGPSRTAHVRPLERRYISELGERELEKNIL</sequence>
<accession>A0A5C4JM92</accession>
<proteinExistence type="predicted"/>
<dbReference type="EMBL" id="VCLB01000011">
    <property type="protein sequence ID" value="TNB46234.1"/>
    <property type="molecule type" value="Genomic_DNA"/>
</dbReference>
<evidence type="ECO:0000313" key="2">
    <source>
        <dbReference type="Proteomes" id="UP000307874"/>
    </source>
</evidence>
<name>A0A5C4JM92_9HYPH</name>
<protein>
    <submittedName>
        <fullName evidence="1">Uncharacterized protein</fullName>
    </submittedName>
</protein>
<organism evidence="1 2">
    <name type="scientific">Martelella lutilitoris</name>
    <dbReference type="NCBI Taxonomy" id="2583532"/>
    <lineage>
        <taxon>Bacteria</taxon>
        <taxon>Pseudomonadati</taxon>
        <taxon>Pseudomonadota</taxon>
        <taxon>Alphaproteobacteria</taxon>
        <taxon>Hyphomicrobiales</taxon>
        <taxon>Aurantimonadaceae</taxon>
        <taxon>Martelella</taxon>
    </lineage>
</organism>
<dbReference type="RefSeq" id="WP_138750050.1">
    <property type="nucleotide sequence ID" value="NZ_VCLB01000011.1"/>
</dbReference>
<evidence type="ECO:0000313" key="1">
    <source>
        <dbReference type="EMBL" id="TNB46234.1"/>
    </source>
</evidence>
<gene>
    <name evidence="1" type="ORF">FF124_18965</name>
</gene>
<dbReference type="Proteomes" id="UP000307874">
    <property type="component" value="Unassembled WGS sequence"/>
</dbReference>